<reference evidence="1 2" key="1">
    <citation type="submission" date="2017-02" db="EMBL/GenBank/DDBJ databases">
        <authorList>
            <person name="Peterson S.W."/>
        </authorList>
    </citation>
    <scope>NUCLEOTIDE SEQUENCE [LARGE SCALE GENOMIC DNA]</scope>
    <source>
        <strain evidence="1 2">P15</strain>
    </source>
</reference>
<keyword evidence="2" id="KW-1185">Reference proteome</keyword>
<dbReference type="AlphaFoldDB" id="A0A1T5LD00"/>
<dbReference type="RefSeq" id="WP_139381541.1">
    <property type="nucleotide sequence ID" value="NZ_BMCL01000001.1"/>
</dbReference>
<accession>A0A1T5LD00</accession>
<dbReference type="STRING" id="428993.SAMN06296058_2327"/>
<gene>
    <name evidence="1" type="ORF">SAMN06296058_2327</name>
</gene>
<dbReference type="Proteomes" id="UP000190341">
    <property type="component" value="Unassembled WGS sequence"/>
</dbReference>
<protein>
    <submittedName>
        <fullName evidence="1">Uncharacterized protein</fullName>
    </submittedName>
</protein>
<proteinExistence type="predicted"/>
<name>A0A1T5LD00_9GAMM</name>
<evidence type="ECO:0000313" key="2">
    <source>
        <dbReference type="Proteomes" id="UP000190341"/>
    </source>
</evidence>
<dbReference type="OrthoDB" id="620680at2"/>
<sequence length="337" mass="37220">MIRQLVHRMAGEASAANLFGTDALDLGLYAAQVWDAFEQSASDPPNDPRARRALWSMGAFAAFAPDATPAWEHLGYSYALENSRVAQIFRRVVQEYRSGERLGIPSALTQRWADTTEALLDPIPSGLWASPGLARPAPESVRRNAYWRMFGMELAFGTDRNEPAAFDKAEASNSAFVDVFEALLRAVRRVTARTARPWMTSQRNHAVIQARVEELRTLLLARRPFNLLAREELAAATVMGWLELSLRADSPVVKDLQVQADTAAARLKLIGERVGLPAHHKSEALFSLAPDLSFLLREIERIGATEATTRLLLPDSPLTQAAQSVSVHWREATGAVL</sequence>
<organism evidence="1 2">
    <name type="scientific">Pseudoxanthomonas indica</name>
    <dbReference type="NCBI Taxonomy" id="428993"/>
    <lineage>
        <taxon>Bacteria</taxon>
        <taxon>Pseudomonadati</taxon>
        <taxon>Pseudomonadota</taxon>
        <taxon>Gammaproteobacteria</taxon>
        <taxon>Lysobacterales</taxon>
        <taxon>Lysobacteraceae</taxon>
        <taxon>Pseudoxanthomonas</taxon>
    </lineage>
</organism>
<dbReference type="EMBL" id="FUZV01000002">
    <property type="protein sequence ID" value="SKC73862.1"/>
    <property type="molecule type" value="Genomic_DNA"/>
</dbReference>
<evidence type="ECO:0000313" key="1">
    <source>
        <dbReference type="EMBL" id="SKC73862.1"/>
    </source>
</evidence>